<keyword evidence="2" id="KW-1185">Reference proteome</keyword>
<name>A0ACD4NMR3_9HYPH</name>
<evidence type="ECO:0000313" key="2">
    <source>
        <dbReference type="Proteomes" id="UP001163223"/>
    </source>
</evidence>
<dbReference type="Proteomes" id="UP001163223">
    <property type="component" value="Chromosome"/>
</dbReference>
<protein>
    <submittedName>
        <fullName evidence="1">Uncharacterized protein</fullName>
    </submittedName>
</protein>
<evidence type="ECO:0000313" key="1">
    <source>
        <dbReference type="EMBL" id="WAJ27965.1"/>
    </source>
</evidence>
<gene>
    <name evidence="1" type="ORF">OXU80_24535</name>
</gene>
<reference evidence="1" key="1">
    <citation type="submission" date="2022-11" db="EMBL/GenBank/DDBJ databases">
        <title>beta-Carotene-producing bacterium, Jeongeuplla avenae sp. nov., alleviates the salt stress of Arabidopsis seedlings.</title>
        <authorList>
            <person name="Jiang L."/>
            <person name="Lee J."/>
        </authorList>
    </citation>
    <scope>NUCLEOTIDE SEQUENCE</scope>
    <source>
        <strain evidence="1">DY_R2A_6</strain>
    </source>
</reference>
<dbReference type="EMBL" id="CP113520">
    <property type="protein sequence ID" value="WAJ27965.1"/>
    <property type="molecule type" value="Genomic_DNA"/>
</dbReference>
<proteinExistence type="predicted"/>
<sequence length="176" mass="17797">MLDLVEGPSLAERLSDGPPLSPGDWMELAARLLDALAAVHASGRLHLDLAPANVLLPGGDPGRALLCDFGLCLPVGAASRTRSPGLDHAGTPGFAAPEAADPGHPLDVRADLYGLGRTLLAALPAGADSRLHRFAARLAAQDPATRPHMPGAAAELARLAAALGTAAPGVAAFTQH</sequence>
<accession>A0ACD4NMR3</accession>
<organism evidence="1 2">
    <name type="scientific">Antarcticirhabdus aurantiaca</name>
    <dbReference type="NCBI Taxonomy" id="2606717"/>
    <lineage>
        <taxon>Bacteria</taxon>
        <taxon>Pseudomonadati</taxon>
        <taxon>Pseudomonadota</taxon>
        <taxon>Alphaproteobacteria</taxon>
        <taxon>Hyphomicrobiales</taxon>
        <taxon>Aurantimonadaceae</taxon>
        <taxon>Antarcticirhabdus</taxon>
    </lineage>
</organism>